<dbReference type="EMBL" id="FQZK01000002">
    <property type="protein sequence ID" value="SHI80182.1"/>
    <property type="molecule type" value="Genomic_DNA"/>
</dbReference>
<protein>
    <recommendedName>
        <fullName evidence="1">DUF6457 domain-containing protein</fullName>
    </recommendedName>
</protein>
<evidence type="ECO:0000313" key="3">
    <source>
        <dbReference type="Proteomes" id="UP000184452"/>
    </source>
</evidence>
<evidence type="ECO:0000259" key="1">
    <source>
        <dbReference type="Pfam" id="PF20058"/>
    </source>
</evidence>
<keyword evidence="3" id="KW-1185">Reference proteome</keyword>
<evidence type="ECO:0000313" key="2">
    <source>
        <dbReference type="EMBL" id="SHI80182.1"/>
    </source>
</evidence>
<name>A0A1M6E3V8_9ACTN</name>
<dbReference type="InterPro" id="IPR045598">
    <property type="entry name" value="DUF6457"/>
</dbReference>
<dbReference type="Pfam" id="PF20058">
    <property type="entry name" value="DUF6457"/>
    <property type="match status" value="1"/>
</dbReference>
<gene>
    <name evidence="2" type="ORF">SAMN05421803_102140</name>
</gene>
<proteinExistence type="predicted"/>
<reference evidence="2 3" key="1">
    <citation type="submission" date="2016-11" db="EMBL/GenBank/DDBJ databases">
        <authorList>
            <person name="Jaros S."/>
            <person name="Januszkiewicz K."/>
            <person name="Wedrychowicz H."/>
        </authorList>
    </citation>
    <scope>NUCLEOTIDE SEQUENCE [LARGE SCALE GENOMIC DNA]</scope>
    <source>
        <strain evidence="2 3">CGMCC 4.5723</strain>
    </source>
</reference>
<accession>A0A1M6E3V8</accession>
<feature type="domain" description="DUF6457" evidence="1">
    <location>
        <begin position="2"/>
        <end position="77"/>
    </location>
</feature>
<dbReference type="RefSeq" id="WP_073375738.1">
    <property type="nucleotide sequence ID" value="NZ_FQZK01000002.1"/>
</dbReference>
<dbReference type="AlphaFoldDB" id="A0A1M6E3V8"/>
<organism evidence="2 3">
    <name type="scientific">Nocardiopsis flavescens</name>
    <dbReference type="NCBI Taxonomy" id="758803"/>
    <lineage>
        <taxon>Bacteria</taxon>
        <taxon>Bacillati</taxon>
        <taxon>Actinomycetota</taxon>
        <taxon>Actinomycetes</taxon>
        <taxon>Streptosporangiales</taxon>
        <taxon>Nocardiopsidaceae</taxon>
        <taxon>Nocardiopsis</taxon>
    </lineage>
</organism>
<dbReference type="Proteomes" id="UP000184452">
    <property type="component" value="Unassembled WGS sequence"/>
</dbReference>
<sequence>MTLVEWAEEVREALGLPDTEALDRKDVDLILDLAKDAAHSVARPAAPLTAYLLGIAVGRGADPEETARMLAELARSRATGGDGDPA</sequence>
<dbReference type="OrthoDB" id="4735656at2"/>
<dbReference type="STRING" id="758803.SAMN05421803_102140"/>